<reference evidence="2 3" key="1">
    <citation type="submission" date="2011-02" db="EMBL/GenBank/DDBJ databases">
        <title>The Genome Sequence of Sphaeroforma arctica JP610.</title>
        <authorList>
            <consortium name="The Broad Institute Genome Sequencing Platform"/>
            <person name="Russ C."/>
            <person name="Cuomo C."/>
            <person name="Young S.K."/>
            <person name="Zeng Q."/>
            <person name="Gargeya S."/>
            <person name="Alvarado L."/>
            <person name="Berlin A."/>
            <person name="Chapman S.B."/>
            <person name="Chen Z."/>
            <person name="Freedman E."/>
            <person name="Gellesch M."/>
            <person name="Goldberg J."/>
            <person name="Griggs A."/>
            <person name="Gujja S."/>
            <person name="Heilman E."/>
            <person name="Heiman D."/>
            <person name="Howarth C."/>
            <person name="Mehta T."/>
            <person name="Neiman D."/>
            <person name="Pearson M."/>
            <person name="Roberts A."/>
            <person name="Saif S."/>
            <person name="Shea T."/>
            <person name="Shenoy N."/>
            <person name="Sisk P."/>
            <person name="Stolte C."/>
            <person name="Sykes S."/>
            <person name="White J."/>
            <person name="Yandava C."/>
            <person name="Burger G."/>
            <person name="Gray M.W."/>
            <person name="Holland P.W.H."/>
            <person name="King N."/>
            <person name="Lang F.B.F."/>
            <person name="Roger A.J."/>
            <person name="Ruiz-Trillo I."/>
            <person name="Haas B."/>
            <person name="Nusbaum C."/>
            <person name="Birren B."/>
        </authorList>
    </citation>
    <scope>NUCLEOTIDE SEQUENCE [LARGE SCALE GENOMIC DNA]</scope>
    <source>
        <strain evidence="2 3">JP610</strain>
    </source>
</reference>
<dbReference type="GeneID" id="25901775"/>
<protein>
    <submittedName>
        <fullName evidence="2">Uncharacterized protein</fullName>
    </submittedName>
</protein>
<feature type="region of interest" description="Disordered" evidence="1">
    <location>
        <begin position="98"/>
        <end position="119"/>
    </location>
</feature>
<proteinExistence type="predicted"/>
<organism evidence="2 3">
    <name type="scientific">Sphaeroforma arctica JP610</name>
    <dbReference type="NCBI Taxonomy" id="667725"/>
    <lineage>
        <taxon>Eukaryota</taxon>
        <taxon>Ichthyosporea</taxon>
        <taxon>Ichthyophonida</taxon>
        <taxon>Sphaeroforma</taxon>
    </lineage>
</organism>
<dbReference type="AlphaFoldDB" id="A0A0L0GC80"/>
<accession>A0A0L0GC80</accession>
<evidence type="ECO:0000313" key="3">
    <source>
        <dbReference type="Proteomes" id="UP000054560"/>
    </source>
</evidence>
<gene>
    <name evidence="2" type="ORF">SARC_01271</name>
</gene>
<dbReference type="RefSeq" id="XP_014160492.1">
    <property type="nucleotide sequence ID" value="XM_014305017.1"/>
</dbReference>
<name>A0A0L0GC80_9EUKA</name>
<sequence>MAEASLETQRAAAALPQSAEEKSTLQDYAVVYDYLSRILVDDQATLGVDPAQPVNRTPMLERRQILIINSLVQDLYAQLAAVDTTAATARIATSPVTKYPATPTAQPTHPDEQAPQREAQTTQILGTTPQLGRARAEECLVGTQASGTLRINPLDIPAGLLTQAIAGPD</sequence>
<dbReference type="Proteomes" id="UP000054560">
    <property type="component" value="Unassembled WGS sequence"/>
</dbReference>
<evidence type="ECO:0000256" key="1">
    <source>
        <dbReference type="SAM" id="MobiDB-lite"/>
    </source>
</evidence>
<dbReference type="EMBL" id="KQ241645">
    <property type="protein sequence ID" value="KNC86590.1"/>
    <property type="molecule type" value="Genomic_DNA"/>
</dbReference>
<evidence type="ECO:0000313" key="2">
    <source>
        <dbReference type="EMBL" id="KNC86590.1"/>
    </source>
</evidence>
<keyword evidence="3" id="KW-1185">Reference proteome</keyword>